<dbReference type="AlphaFoldDB" id="A0A8X6YT69"/>
<accession>A0A8X6YT69</accession>
<gene>
    <name evidence="2" type="ORF">TNIN_381181</name>
</gene>
<feature type="region of interest" description="Disordered" evidence="1">
    <location>
        <begin position="53"/>
        <end position="114"/>
    </location>
</feature>
<proteinExistence type="predicted"/>
<feature type="compositionally biased region" description="Basic and acidic residues" evidence="1">
    <location>
        <begin position="54"/>
        <end position="68"/>
    </location>
</feature>
<name>A0A8X6YT69_9ARAC</name>
<dbReference type="EMBL" id="BMAV01022750">
    <property type="protein sequence ID" value="GFY77978.1"/>
    <property type="molecule type" value="Genomic_DNA"/>
</dbReference>
<keyword evidence="3" id="KW-1185">Reference proteome</keyword>
<comment type="caution">
    <text evidence="2">The sequence shown here is derived from an EMBL/GenBank/DDBJ whole genome shotgun (WGS) entry which is preliminary data.</text>
</comment>
<dbReference type="Proteomes" id="UP000886998">
    <property type="component" value="Unassembled WGS sequence"/>
</dbReference>
<reference evidence="2" key="1">
    <citation type="submission" date="2020-08" db="EMBL/GenBank/DDBJ databases">
        <title>Multicomponent nature underlies the extraordinary mechanical properties of spider dragline silk.</title>
        <authorList>
            <person name="Kono N."/>
            <person name="Nakamura H."/>
            <person name="Mori M."/>
            <person name="Yoshida Y."/>
            <person name="Ohtoshi R."/>
            <person name="Malay A.D."/>
            <person name="Moran D.A.P."/>
            <person name="Tomita M."/>
            <person name="Numata K."/>
            <person name="Arakawa K."/>
        </authorList>
    </citation>
    <scope>NUCLEOTIDE SEQUENCE</scope>
</reference>
<feature type="compositionally biased region" description="Low complexity" evidence="1">
    <location>
        <begin position="95"/>
        <end position="107"/>
    </location>
</feature>
<evidence type="ECO:0000313" key="3">
    <source>
        <dbReference type="Proteomes" id="UP000886998"/>
    </source>
</evidence>
<evidence type="ECO:0000256" key="1">
    <source>
        <dbReference type="SAM" id="MobiDB-lite"/>
    </source>
</evidence>
<protein>
    <submittedName>
        <fullName evidence="2">Uncharacterized protein</fullName>
    </submittedName>
</protein>
<sequence length="114" mass="11523">MQINIHTHTAGLLPTVGKEKPLTGVRGCATSSSNAGLASRDCSIPLSKISTGDSVERIGDRGGERDPGEELPGTEIEAAREDDIEAEGEGCASLEGEGCAAPEGEGCTAPEGEG</sequence>
<organism evidence="2 3">
    <name type="scientific">Trichonephila inaurata madagascariensis</name>
    <dbReference type="NCBI Taxonomy" id="2747483"/>
    <lineage>
        <taxon>Eukaryota</taxon>
        <taxon>Metazoa</taxon>
        <taxon>Ecdysozoa</taxon>
        <taxon>Arthropoda</taxon>
        <taxon>Chelicerata</taxon>
        <taxon>Arachnida</taxon>
        <taxon>Araneae</taxon>
        <taxon>Araneomorphae</taxon>
        <taxon>Entelegynae</taxon>
        <taxon>Araneoidea</taxon>
        <taxon>Nephilidae</taxon>
        <taxon>Trichonephila</taxon>
        <taxon>Trichonephila inaurata</taxon>
    </lineage>
</organism>
<evidence type="ECO:0000313" key="2">
    <source>
        <dbReference type="EMBL" id="GFY77978.1"/>
    </source>
</evidence>